<evidence type="ECO:0000313" key="1">
    <source>
        <dbReference type="EMBL" id="MEY9317024.1"/>
    </source>
</evidence>
<organism evidence="1 2">
    <name type="scientific">Bradyrhizobium elkanii</name>
    <dbReference type="NCBI Taxonomy" id="29448"/>
    <lineage>
        <taxon>Bacteria</taxon>
        <taxon>Pseudomonadati</taxon>
        <taxon>Pseudomonadota</taxon>
        <taxon>Alphaproteobacteria</taxon>
        <taxon>Hyphomicrobiales</taxon>
        <taxon>Nitrobacteraceae</taxon>
        <taxon>Bradyrhizobium</taxon>
    </lineage>
</organism>
<reference evidence="1 2" key="1">
    <citation type="submission" date="2024-07" db="EMBL/GenBank/DDBJ databases">
        <title>Genomic Encyclopedia of Type Strains, Phase V (KMG-V): Genome sequencing to study the core and pangenomes of soil and plant-associated prokaryotes.</title>
        <authorList>
            <person name="Whitman W."/>
        </authorList>
    </citation>
    <scope>NUCLEOTIDE SEQUENCE [LARGE SCALE GENOMIC DNA]</scope>
    <source>
        <strain evidence="1 2">USDA 415</strain>
    </source>
</reference>
<sequence length="88" mass="10031">MWFLFQSLVIFAVVASNIHWHWTPNAYLASLLGAGLAWVLTQIINELPQSLDGLRRRGRIDRQDAEASVSRAKARDETIFPLRETVPK</sequence>
<keyword evidence="2" id="KW-1185">Reference proteome</keyword>
<accession>A0ABV4F0S2</accession>
<evidence type="ECO:0000313" key="2">
    <source>
        <dbReference type="Proteomes" id="UP001565471"/>
    </source>
</evidence>
<gene>
    <name evidence="1" type="ORF">ABIF29_003823</name>
</gene>
<protein>
    <submittedName>
        <fullName evidence="1">Uncharacterized protein</fullName>
    </submittedName>
</protein>
<name>A0ABV4F0S2_BRAEL</name>
<comment type="caution">
    <text evidence="1">The sequence shown here is derived from an EMBL/GenBank/DDBJ whole genome shotgun (WGS) entry which is preliminary data.</text>
</comment>
<dbReference type="Proteomes" id="UP001565471">
    <property type="component" value="Unassembled WGS sequence"/>
</dbReference>
<dbReference type="RefSeq" id="WP_016843662.1">
    <property type="nucleotide sequence ID" value="NZ_CP126026.1"/>
</dbReference>
<proteinExistence type="predicted"/>
<dbReference type="EMBL" id="JBGBZA010000002">
    <property type="protein sequence ID" value="MEY9317024.1"/>
    <property type="molecule type" value="Genomic_DNA"/>
</dbReference>